<reference evidence="3 4" key="1">
    <citation type="submission" date="2019-08" db="EMBL/GenBank/DDBJ databases">
        <authorList>
            <person name="Alioto T."/>
            <person name="Alioto T."/>
            <person name="Gomez Garrido J."/>
        </authorList>
    </citation>
    <scope>NUCLEOTIDE SEQUENCE [LARGE SCALE GENOMIC DNA]</scope>
</reference>
<evidence type="ECO:0000259" key="2">
    <source>
        <dbReference type="Pfam" id="PF14846"/>
    </source>
</evidence>
<dbReference type="EMBL" id="CABPRJ010000958">
    <property type="protein sequence ID" value="VVC32674.1"/>
    <property type="molecule type" value="Genomic_DNA"/>
</dbReference>
<organism evidence="3 4">
    <name type="scientific">Cinara cedri</name>
    <dbReference type="NCBI Taxonomy" id="506608"/>
    <lineage>
        <taxon>Eukaryota</taxon>
        <taxon>Metazoa</taxon>
        <taxon>Ecdysozoa</taxon>
        <taxon>Arthropoda</taxon>
        <taxon>Hexapoda</taxon>
        <taxon>Insecta</taxon>
        <taxon>Pterygota</taxon>
        <taxon>Neoptera</taxon>
        <taxon>Paraneoptera</taxon>
        <taxon>Hemiptera</taxon>
        <taxon>Sternorrhyncha</taxon>
        <taxon>Aphidomorpha</taxon>
        <taxon>Aphidoidea</taxon>
        <taxon>Aphididae</taxon>
        <taxon>Lachninae</taxon>
        <taxon>Cinara</taxon>
    </lineage>
</organism>
<proteinExistence type="predicted"/>
<keyword evidence="4" id="KW-1185">Reference proteome</keyword>
<dbReference type="Proteomes" id="UP000325440">
    <property type="component" value="Unassembled WGS sequence"/>
</dbReference>
<dbReference type="Pfam" id="PF14846">
    <property type="entry name" value="DUF4485"/>
    <property type="match status" value="1"/>
</dbReference>
<feature type="compositionally biased region" description="Polar residues" evidence="1">
    <location>
        <begin position="1"/>
        <end position="32"/>
    </location>
</feature>
<sequence>MDSQGESPAINTTQHQTDVTVLNDQDNLSENLDGTDKEKQGSDSSPLVVVDGATVKNFVDAEYACNRETVRMLASLIAADDRARVNAWLTKLDECEDPEVRSLYVLYLIRAVSCGHARAEPFRHLPHDGPLRRLNEVVDSALLFGLTRENAPEEDREAIRPTPNTRVHRESFYNRQPIPEDGIYCYAAAFTDME</sequence>
<feature type="region of interest" description="Disordered" evidence="1">
    <location>
        <begin position="1"/>
        <end position="46"/>
    </location>
</feature>
<dbReference type="InterPro" id="IPR027831">
    <property type="entry name" value="DUF4485"/>
</dbReference>
<feature type="domain" description="DUF4485" evidence="2">
    <location>
        <begin position="60"/>
        <end position="136"/>
    </location>
</feature>
<gene>
    <name evidence="3" type="ORF">CINCED_3A021675</name>
</gene>
<evidence type="ECO:0000313" key="3">
    <source>
        <dbReference type="EMBL" id="VVC32674.1"/>
    </source>
</evidence>
<accession>A0A5E4MKB1</accession>
<protein>
    <recommendedName>
        <fullName evidence="2">DUF4485 domain-containing protein</fullName>
    </recommendedName>
</protein>
<evidence type="ECO:0000256" key="1">
    <source>
        <dbReference type="SAM" id="MobiDB-lite"/>
    </source>
</evidence>
<name>A0A5E4MKB1_9HEMI</name>
<dbReference type="AlphaFoldDB" id="A0A5E4MKB1"/>
<evidence type="ECO:0000313" key="4">
    <source>
        <dbReference type="Proteomes" id="UP000325440"/>
    </source>
</evidence>
<dbReference type="OrthoDB" id="6629291at2759"/>